<evidence type="ECO:0000256" key="2">
    <source>
        <dbReference type="ARBA" id="ARBA00023136"/>
    </source>
</evidence>
<feature type="signal peptide" evidence="5">
    <location>
        <begin position="1"/>
        <end position="19"/>
    </location>
</feature>
<dbReference type="PROSITE" id="PS51123">
    <property type="entry name" value="OMPA_2"/>
    <property type="match status" value="1"/>
</dbReference>
<keyword evidence="3" id="KW-0998">Cell outer membrane</keyword>
<dbReference type="InterPro" id="IPR050330">
    <property type="entry name" value="Bact_OuterMem_StrucFunc"/>
</dbReference>
<dbReference type="Gene3D" id="3.30.1330.60">
    <property type="entry name" value="OmpA-like domain"/>
    <property type="match status" value="1"/>
</dbReference>
<evidence type="ECO:0000256" key="3">
    <source>
        <dbReference type="ARBA" id="ARBA00023237"/>
    </source>
</evidence>
<keyword evidence="2 4" id="KW-0472">Membrane</keyword>
<evidence type="ECO:0000256" key="1">
    <source>
        <dbReference type="ARBA" id="ARBA00004442"/>
    </source>
</evidence>
<evidence type="ECO:0000313" key="8">
    <source>
        <dbReference type="Proteomes" id="UP000565262"/>
    </source>
</evidence>
<evidence type="ECO:0000256" key="4">
    <source>
        <dbReference type="PROSITE-ProRule" id="PRU00473"/>
    </source>
</evidence>
<dbReference type="GO" id="GO:0009279">
    <property type="term" value="C:cell outer membrane"/>
    <property type="evidence" value="ECO:0007669"/>
    <property type="project" value="UniProtKB-SubCell"/>
</dbReference>
<dbReference type="InterPro" id="IPR036737">
    <property type="entry name" value="OmpA-like_sf"/>
</dbReference>
<dbReference type="PANTHER" id="PTHR30329:SF21">
    <property type="entry name" value="LIPOPROTEIN YIAD-RELATED"/>
    <property type="match status" value="1"/>
</dbReference>
<evidence type="ECO:0000313" key="7">
    <source>
        <dbReference type="EMBL" id="MBB1487223.1"/>
    </source>
</evidence>
<feature type="domain" description="OmpA-like" evidence="6">
    <location>
        <begin position="78"/>
        <end position="196"/>
    </location>
</feature>
<dbReference type="EMBL" id="JACJFM010000013">
    <property type="protein sequence ID" value="MBB1487223.1"/>
    <property type="molecule type" value="Genomic_DNA"/>
</dbReference>
<dbReference type="RefSeq" id="WP_182809007.1">
    <property type="nucleotide sequence ID" value="NZ_JACJFM010000013.1"/>
</dbReference>
<dbReference type="SUPFAM" id="SSF103088">
    <property type="entry name" value="OmpA-like"/>
    <property type="match status" value="1"/>
</dbReference>
<name>A0A839IP04_9GAMM</name>
<dbReference type="InterPro" id="IPR006664">
    <property type="entry name" value="OMP_bac"/>
</dbReference>
<keyword evidence="8" id="KW-1185">Reference proteome</keyword>
<feature type="chain" id="PRO_5032697113" evidence="5">
    <location>
        <begin position="20"/>
        <end position="204"/>
    </location>
</feature>
<keyword evidence="5" id="KW-0732">Signal</keyword>
<comment type="caution">
    <text evidence="7">The sequence shown here is derived from an EMBL/GenBank/DDBJ whole genome shotgun (WGS) entry which is preliminary data.</text>
</comment>
<accession>A0A839IP04</accession>
<protein>
    <submittedName>
        <fullName evidence="7">OmpA family protein</fullName>
    </submittedName>
</protein>
<dbReference type="Proteomes" id="UP000565262">
    <property type="component" value="Unassembled WGS sequence"/>
</dbReference>
<dbReference type="PANTHER" id="PTHR30329">
    <property type="entry name" value="STATOR ELEMENT OF FLAGELLAR MOTOR COMPLEX"/>
    <property type="match status" value="1"/>
</dbReference>
<evidence type="ECO:0000259" key="6">
    <source>
        <dbReference type="PROSITE" id="PS51123"/>
    </source>
</evidence>
<proteinExistence type="predicted"/>
<reference evidence="7 8" key="1">
    <citation type="submission" date="2020-08" db="EMBL/GenBank/DDBJ databases">
        <title>Oceanospirillum sp. nov. isolated from marine sediment.</title>
        <authorList>
            <person name="Ji X."/>
        </authorList>
    </citation>
    <scope>NUCLEOTIDE SEQUENCE [LARGE SCALE GENOMIC DNA]</scope>
    <source>
        <strain evidence="7 8">D5</strain>
    </source>
</reference>
<dbReference type="PRINTS" id="PR01021">
    <property type="entry name" value="OMPADOMAIN"/>
</dbReference>
<dbReference type="AlphaFoldDB" id="A0A839IP04"/>
<dbReference type="InterPro" id="IPR006665">
    <property type="entry name" value="OmpA-like"/>
</dbReference>
<organism evidence="7 8">
    <name type="scientific">Oceanospirillum sediminis</name>
    <dbReference type="NCBI Taxonomy" id="2760088"/>
    <lineage>
        <taxon>Bacteria</taxon>
        <taxon>Pseudomonadati</taxon>
        <taxon>Pseudomonadota</taxon>
        <taxon>Gammaproteobacteria</taxon>
        <taxon>Oceanospirillales</taxon>
        <taxon>Oceanospirillaceae</taxon>
        <taxon>Oceanospirillum</taxon>
    </lineage>
</organism>
<comment type="subcellular location">
    <subcellularLocation>
        <location evidence="1">Cell outer membrane</location>
    </subcellularLocation>
</comment>
<dbReference type="Pfam" id="PF00691">
    <property type="entry name" value="OmpA"/>
    <property type="match status" value="1"/>
</dbReference>
<gene>
    <name evidence="7" type="ORF">H4O21_11445</name>
</gene>
<evidence type="ECO:0000256" key="5">
    <source>
        <dbReference type="SAM" id="SignalP"/>
    </source>
</evidence>
<sequence length="204" mass="22952">MRNLSVFLLTGMFSASICADELHTYSETGMQQPHPTVTTRIISLPEPDADQDGVIDRLDLCPGTPVEYRVNTDGCHMIEQQLAAIELNILFDNDSAVVKPGFISEFQRLIEFVQHYPNAQIEVAGHTSSTASEEYNLLLSEKRAQAVLEMLKAEFGFENDRLVAKGYGETQLKNLADTDEAHTENRRIEVVAYGIQYRELLRTE</sequence>
<dbReference type="CDD" id="cd07185">
    <property type="entry name" value="OmpA_C-like"/>
    <property type="match status" value="1"/>
</dbReference>